<proteinExistence type="predicted"/>
<keyword evidence="3" id="KW-1185">Reference proteome</keyword>
<evidence type="ECO:0000313" key="2">
    <source>
        <dbReference type="EMBL" id="RDX65583.1"/>
    </source>
</evidence>
<dbReference type="OrthoDB" id="1709318at2759"/>
<dbReference type="EMBL" id="QJKJ01013828">
    <property type="protein sequence ID" value="RDX65583.1"/>
    <property type="molecule type" value="Genomic_DNA"/>
</dbReference>
<dbReference type="AlphaFoldDB" id="A0A371EHR0"/>
<organism evidence="2 3">
    <name type="scientific">Mucuna pruriens</name>
    <name type="common">Velvet bean</name>
    <name type="synonym">Dolichos pruriens</name>
    <dbReference type="NCBI Taxonomy" id="157652"/>
    <lineage>
        <taxon>Eukaryota</taxon>
        <taxon>Viridiplantae</taxon>
        <taxon>Streptophyta</taxon>
        <taxon>Embryophyta</taxon>
        <taxon>Tracheophyta</taxon>
        <taxon>Spermatophyta</taxon>
        <taxon>Magnoliopsida</taxon>
        <taxon>eudicotyledons</taxon>
        <taxon>Gunneridae</taxon>
        <taxon>Pentapetalae</taxon>
        <taxon>rosids</taxon>
        <taxon>fabids</taxon>
        <taxon>Fabales</taxon>
        <taxon>Fabaceae</taxon>
        <taxon>Papilionoideae</taxon>
        <taxon>50 kb inversion clade</taxon>
        <taxon>NPAAA clade</taxon>
        <taxon>indigoferoid/millettioid clade</taxon>
        <taxon>Phaseoleae</taxon>
        <taxon>Mucuna</taxon>
    </lineage>
</organism>
<gene>
    <name evidence="2" type="ORF">CR513_55751</name>
</gene>
<dbReference type="Proteomes" id="UP000257109">
    <property type="component" value="Unassembled WGS sequence"/>
</dbReference>
<feature type="domain" description="DUF4216" evidence="1">
    <location>
        <begin position="49"/>
        <end position="95"/>
    </location>
</feature>
<protein>
    <recommendedName>
        <fullName evidence="1">DUF4216 domain-containing protein</fullName>
    </recommendedName>
</protein>
<reference evidence="2" key="1">
    <citation type="submission" date="2018-05" db="EMBL/GenBank/DDBJ databases">
        <title>Draft genome of Mucuna pruriens seed.</title>
        <authorList>
            <person name="Nnadi N.E."/>
            <person name="Vos R."/>
            <person name="Hasami M.H."/>
            <person name="Devisetty U.K."/>
            <person name="Aguiy J.C."/>
        </authorList>
    </citation>
    <scope>NUCLEOTIDE SEQUENCE [LARGE SCALE GENOMIC DNA]</scope>
    <source>
        <strain evidence="2">JCA_2017</strain>
    </source>
</reference>
<sequence>MISISFHSIQRRKIKRVLCRIVALWLWPIIEQIWDVNYTKFRVSVYKRVDSIMGAQTNELGFTLVDLHKVGYKGESFIMASHAKQVFYVNHPSCKMSMHGSDMYMSLAMII</sequence>
<name>A0A371EHR0_MUCPR</name>
<comment type="caution">
    <text evidence="2">The sequence shown here is derived from an EMBL/GenBank/DDBJ whole genome shotgun (WGS) entry which is preliminary data.</text>
</comment>
<feature type="non-terminal residue" evidence="2">
    <location>
        <position position="1"/>
    </location>
</feature>
<accession>A0A371EHR0</accession>
<evidence type="ECO:0000259" key="1">
    <source>
        <dbReference type="Pfam" id="PF13952"/>
    </source>
</evidence>
<dbReference type="PANTHER" id="PTHR48258">
    <property type="entry name" value="DUF4218 DOMAIN-CONTAINING PROTEIN-RELATED"/>
    <property type="match status" value="1"/>
</dbReference>
<dbReference type="PANTHER" id="PTHR48258:SF9">
    <property type="entry name" value="OS01G0348150 PROTEIN"/>
    <property type="match status" value="1"/>
</dbReference>
<evidence type="ECO:0000313" key="3">
    <source>
        <dbReference type="Proteomes" id="UP000257109"/>
    </source>
</evidence>
<dbReference type="Pfam" id="PF13952">
    <property type="entry name" value="DUF4216"/>
    <property type="match status" value="1"/>
</dbReference>
<dbReference type="InterPro" id="IPR025312">
    <property type="entry name" value="DUF4216"/>
</dbReference>